<evidence type="ECO:0000256" key="2">
    <source>
        <dbReference type="ARBA" id="ARBA00022723"/>
    </source>
</evidence>
<evidence type="ECO:0000313" key="5">
    <source>
        <dbReference type="EMBL" id="KAA1065967.1"/>
    </source>
</evidence>
<sequence length="151" mass="17403">MTCIPAYKAPKSNIPKNKDFNYCLAKSWVRNEHTIGILKARWASLYQLRLHLDKKKDMKEIVRWVNCCVTLHNMLAQLGDSWEDLSNRQADDTDSDSSSDSSDLTSDLEADCGRRDRQGHRQLRPTPQQLFRKKIKSQCLKFHYAAGTFAA</sequence>
<dbReference type="Pfam" id="PF13359">
    <property type="entry name" value="DDE_Tnp_4"/>
    <property type="match status" value="1"/>
</dbReference>
<dbReference type="GO" id="GO:0046872">
    <property type="term" value="F:metal ion binding"/>
    <property type="evidence" value="ECO:0007669"/>
    <property type="project" value="UniProtKB-KW"/>
</dbReference>
<dbReference type="EMBL" id="VSWC01000196">
    <property type="protein sequence ID" value="KAA1065967.1"/>
    <property type="molecule type" value="Genomic_DNA"/>
</dbReference>
<feature type="region of interest" description="Disordered" evidence="3">
    <location>
        <begin position="86"/>
        <end position="127"/>
    </location>
</feature>
<comment type="caution">
    <text evidence="5">The sequence shown here is derived from an EMBL/GenBank/DDBJ whole genome shotgun (WGS) entry which is preliminary data.</text>
</comment>
<gene>
    <name evidence="5" type="ORF">PGT21_016926</name>
</gene>
<evidence type="ECO:0000259" key="4">
    <source>
        <dbReference type="Pfam" id="PF13359"/>
    </source>
</evidence>
<dbReference type="OrthoDB" id="2506086at2759"/>
<proteinExistence type="predicted"/>
<dbReference type="AlphaFoldDB" id="A0A5B0LM18"/>
<dbReference type="Proteomes" id="UP000324748">
    <property type="component" value="Unassembled WGS sequence"/>
</dbReference>
<keyword evidence="6" id="KW-1185">Reference proteome</keyword>
<accession>A0A5B0LM18</accession>
<evidence type="ECO:0000313" key="6">
    <source>
        <dbReference type="Proteomes" id="UP000324748"/>
    </source>
</evidence>
<feature type="domain" description="DDE Tnp4" evidence="4">
    <location>
        <begin position="3"/>
        <end position="73"/>
    </location>
</feature>
<feature type="compositionally biased region" description="Low complexity" evidence="3">
    <location>
        <begin position="98"/>
        <end position="107"/>
    </location>
</feature>
<comment type="cofactor">
    <cofactor evidence="1">
        <name>a divalent metal cation</name>
        <dbReference type="ChEBI" id="CHEBI:60240"/>
    </cofactor>
</comment>
<organism evidence="5 6">
    <name type="scientific">Puccinia graminis f. sp. tritici</name>
    <dbReference type="NCBI Taxonomy" id="56615"/>
    <lineage>
        <taxon>Eukaryota</taxon>
        <taxon>Fungi</taxon>
        <taxon>Dikarya</taxon>
        <taxon>Basidiomycota</taxon>
        <taxon>Pucciniomycotina</taxon>
        <taxon>Pucciniomycetes</taxon>
        <taxon>Pucciniales</taxon>
        <taxon>Pucciniaceae</taxon>
        <taxon>Puccinia</taxon>
    </lineage>
</organism>
<evidence type="ECO:0000256" key="3">
    <source>
        <dbReference type="SAM" id="MobiDB-lite"/>
    </source>
</evidence>
<protein>
    <recommendedName>
        <fullName evidence="4">DDE Tnp4 domain-containing protein</fullName>
    </recommendedName>
</protein>
<evidence type="ECO:0000256" key="1">
    <source>
        <dbReference type="ARBA" id="ARBA00001968"/>
    </source>
</evidence>
<keyword evidence="2" id="KW-0479">Metal-binding</keyword>
<name>A0A5B0LM18_PUCGR</name>
<reference evidence="5 6" key="1">
    <citation type="submission" date="2019-05" db="EMBL/GenBank/DDBJ databases">
        <title>Emergence of the Ug99 lineage of the wheat stem rust pathogen through somatic hybridization.</title>
        <authorList>
            <person name="Li F."/>
            <person name="Upadhyaya N.M."/>
            <person name="Sperschneider J."/>
            <person name="Matny O."/>
            <person name="Nguyen-Phuc H."/>
            <person name="Mago R."/>
            <person name="Raley C."/>
            <person name="Miller M.E."/>
            <person name="Silverstein K.A.T."/>
            <person name="Henningsen E."/>
            <person name="Hirsch C.D."/>
            <person name="Visser B."/>
            <person name="Pretorius Z.A."/>
            <person name="Steffenson B.J."/>
            <person name="Schwessinger B."/>
            <person name="Dodds P.N."/>
            <person name="Figueroa M."/>
        </authorList>
    </citation>
    <scope>NUCLEOTIDE SEQUENCE [LARGE SCALE GENOMIC DNA]</scope>
    <source>
        <strain evidence="5">21-0</strain>
    </source>
</reference>
<dbReference type="InterPro" id="IPR027806">
    <property type="entry name" value="HARBI1_dom"/>
</dbReference>